<sequence length="302" mass="31874">MERKQLEYFLAIAAHGSFTSAAGSLHVSQPSLSYAIRGLEKEIGAPLFRRLGRGVALTPAGEALLPSARRVIQAFARFHTEAQRITQVVSGRLDIMTVTTLAVDPLAPLVGAFRERHPGVELSIVDPENAAAVVSAVRNGECELGLTEHGIAAEGMVVLDLPEQELYAVLPPRTELKPPGPITARQLAALDIVTTPPGTTTRSAVDNVLASAGATTRVAVEVTHRAAIVPLVLAGAGATLLPSRLARDAASRGAVIAPLNPPATRHGVLVFLPTQLSPAAQAFVELVKEWESPARMPRDHNL</sequence>
<dbReference type="PROSITE" id="PS50931">
    <property type="entry name" value="HTH_LYSR"/>
    <property type="match status" value="1"/>
</dbReference>
<gene>
    <name evidence="6" type="ORF">MINT15_39510</name>
</gene>
<comment type="caution">
    <text evidence="6">The sequence shown here is derived from an EMBL/GenBank/DDBJ whole genome shotgun (WGS) entry which is preliminary data.</text>
</comment>
<dbReference type="SUPFAM" id="SSF53850">
    <property type="entry name" value="Periplasmic binding protein-like II"/>
    <property type="match status" value="1"/>
</dbReference>
<dbReference type="InterPro" id="IPR036390">
    <property type="entry name" value="WH_DNA-bd_sf"/>
</dbReference>
<evidence type="ECO:0000256" key="2">
    <source>
        <dbReference type="ARBA" id="ARBA00023015"/>
    </source>
</evidence>
<evidence type="ECO:0000313" key="7">
    <source>
        <dbReference type="Proteomes" id="UP000030848"/>
    </source>
</evidence>
<organism evidence="6 7">
    <name type="scientific">Saccharomonospora viridis</name>
    <dbReference type="NCBI Taxonomy" id="1852"/>
    <lineage>
        <taxon>Bacteria</taxon>
        <taxon>Bacillati</taxon>
        <taxon>Actinomycetota</taxon>
        <taxon>Actinomycetes</taxon>
        <taxon>Pseudonocardiales</taxon>
        <taxon>Pseudonocardiaceae</taxon>
        <taxon>Saccharomonospora</taxon>
    </lineage>
</organism>
<evidence type="ECO:0000256" key="4">
    <source>
        <dbReference type="ARBA" id="ARBA00023163"/>
    </source>
</evidence>
<dbReference type="AlphaFoldDB" id="A0A837D4F5"/>
<accession>A0A837D4F5</accession>
<evidence type="ECO:0000256" key="1">
    <source>
        <dbReference type="ARBA" id="ARBA00009437"/>
    </source>
</evidence>
<dbReference type="Pfam" id="PF03466">
    <property type="entry name" value="LysR_substrate"/>
    <property type="match status" value="1"/>
</dbReference>
<dbReference type="GO" id="GO:0003700">
    <property type="term" value="F:DNA-binding transcription factor activity"/>
    <property type="evidence" value="ECO:0007669"/>
    <property type="project" value="InterPro"/>
</dbReference>
<dbReference type="OrthoDB" id="3461141at2"/>
<evidence type="ECO:0000313" key="6">
    <source>
        <dbReference type="EMBL" id="KHF42145.1"/>
    </source>
</evidence>
<reference evidence="6 7" key="1">
    <citation type="submission" date="2014-10" db="EMBL/GenBank/DDBJ databases">
        <title>Genome sequence of Micropolyspora internatus JCM3315.</title>
        <authorList>
            <person name="Shin S.-K."/>
            <person name="Yi H."/>
        </authorList>
    </citation>
    <scope>NUCLEOTIDE SEQUENCE [LARGE SCALE GENOMIC DNA]</scope>
    <source>
        <strain evidence="6 7">JCM 3315</strain>
    </source>
</reference>
<evidence type="ECO:0000256" key="3">
    <source>
        <dbReference type="ARBA" id="ARBA00023125"/>
    </source>
</evidence>
<dbReference type="FunFam" id="1.10.10.10:FF:000001">
    <property type="entry name" value="LysR family transcriptional regulator"/>
    <property type="match status" value="1"/>
</dbReference>
<dbReference type="InterPro" id="IPR036388">
    <property type="entry name" value="WH-like_DNA-bd_sf"/>
</dbReference>
<dbReference type="InterPro" id="IPR000847">
    <property type="entry name" value="LysR_HTH_N"/>
</dbReference>
<protein>
    <submittedName>
        <fullName evidence="6">Transcriptional regulator</fullName>
    </submittedName>
</protein>
<feature type="domain" description="HTH lysR-type" evidence="5">
    <location>
        <begin position="1"/>
        <end position="58"/>
    </location>
</feature>
<dbReference type="EMBL" id="JRZE01000008">
    <property type="protein sequence ID" value="KHF42145.1"/>
    <property type="molecule type" value="Genomic_DNA"/>
</dbReference>
<dbReference type="Gene3D" id="3.40.190.290">
    <property type="match status" value="1"/>
</dbReference>
<dbReference type="PANTHER" id="PTHR30419">
    <property type="entry name" value="HTH-TYPE TRANSCRIPTIONAL REGULATOR YBHD"/>
    <property type="match status" value="1"/>
</dbReference>
<evidence type="ECO:0000259" key="5">
    <source>
        <dbReference type="PROSITE" id="PS50931"/>
    </source>
</evidence>
<dbReference type="Pfam" id="PF00126">
    <property type="entry name" value="HTH_1"/>
    <property type="match status" value="1"/>
</dbReference>
<dbReference type="SUPFAM" id="SSF46785">
    <property type="entry name" value="Winged helix' DNA-binding domain"/>
    <property type="match status" value="1"/>
</dbReference>
<dbReference type="GO" id="GO:0003677">
    <property type="term" value="F:DNA binding"/>
    <property type="evidence" value="ECO:0007669"/>
    <property type="project" value="UniProtKB-KW"/>
</dbReference>
<dbReference type="GO" id="GO:0005829">
    <property type="term" value="C:cytosol"/>
    <property type="evidence" value="ECO:0007669"/>
    <property type="project" value="TreeGrafter"/>
</dbReference>
<dbReference type="RefSeq" id="WP_015786918.1">
    <property type="nucleotide sequence ID" value="NZ_CALJZO010000024.1"/>
</dbReference>
<keyword evidence="4" id="KW-0804">Transcription</keyword>
<dbReference type="InterPro" id="IPR050950">
    <property type="entry name" value="HTH-type_LysR_regulators"/>
</dbReference>
<name>A0A837D4F5_9PSEU</name>
<keyword evidence="2" id="KW-0805">Transcription regulation</keyword>
<dbReference type="Gene3D" id="1.10.10.10">
    <property type="entry name" value="Winged helix-like DNA-binding domain superfamily/Winged helix DNA-binding domain"/>
    <property type="match status" value="1"/>
</dbReference>
<dbReference type="Proteomes" id="UP000030848">
    <property type="component" value="Unassembled WGS sequence"/>
</dbReference>
<keyword evidence="3" id="KW-0238">DNA-binding</keyword>
<proteinExistence type="inferred from homology"/>
<dbReference type="PRINTS" id="PR00039">
    <property type="entry name" value="HTHLYSR"/>
</dbReference>
<comment type="similarity">
    <text evidence="1">Belongs to the LysR transcriptional regulatory family.</text>
</comment>
<dbReference type="OMA" id="GQVMVET"/>
<dbReference type="InterPro" id="IPR005119">
    <property type="entry name" value="LysR_subst-bd"/>
</dbReference>
<dbReference type="CDD" id="cd05466">
    <property type="entry name" value="PBP2_LTTR_substrate"/>
    <property type="match status" value="1"/>
</dbReference>